<sequence>MFVLTFLLLGTTFLSLAALGLAIRSATVEMQFGLVRLPEAPSQMEKATYRMAGKASTRY</sequence>
<gene>
    <name evidence="1" type="ORF">SAMN05216571_103233</name>
</gene>
<dbReference type="EMBL" id="FNCI01000003">
    <property type="protein sequence ID" value="SDF97261.1"/>
    <property type="molecule type" value="Genomic_DNA"/>
</dbReference>
<evidence type="ECO:0000313" key="2">
    <source>
        <dbReference type="Proteomes" id="UP000198641"/>
    </source>
</evidence>
<name>A0A1G7QFD9_9GAMM</name>
<reference evidence="1 2" key="1">
    <citation type="submission" date="2016-10" db="EMBL/GenBank/DDBJ databases">
        <authorList>
            <person name="de Groot N.N."/>
        </authorList>
    </citation>
    <scope>NUCLEOTIDE SEQUENCE [LARGE SCALE GENOMIC DNA]</scope>
    <source>
        <strain evidence="1 2">BH539</strain>
    </source>
</reference>
<keyword evidence="2" id="KW-1185">Reference proteome</keyword>
<proteinExistence type="predicted"/>
<accession>A0A1G7QFD9</accession>
<protein>
    <submittedName>
        <fullName evidence="1">Uncharacterized protein</fullName>
    </submittedName>
</protein>
<dbReference type="AlphaFoldDB" id="A0A1G7QFD9"/>
<dbReference type="Proteomes" id="UP000198641">
    <property type="component" value="Unassembled WGS sequence"/>
</dbReference>
<dbReference type="RefSeq" id="WP_092524047.1">
    <property type="nucleotide sequence ID" value="NZ_FNCI01000003.1"/>
</dbReference>
<organism evidence="1 2">
    <name type="scientific">Onishia taeanensis</name>
    <dbReference type="NCBI Taxonomy" id="284577"/>
    <lineage>
        <taxon>Bacteria</taxon>
        <taxon>Pseudomonadati</taxon>
        <taxon>Pseudomonadota</taxon>
        <taxon>Gammaproteobacteria</taxon>
        <taxon>Oceanospirillales</taxon>
        <taxon>Halomonadaceae</taxon>
        <taxon>Onishia</taxon>
    </lineage>
</organism>
<evidence type="ECO:0000313" key="1">
    <source>
        <dbReference type="EMBL" id="SDF97261.1"/>
    </source>
</evidence>